<accession>E4UYW5</accession>
<evidence type="ECO:0000313" key="1">
    <source>
        <dbReference type="EMBL" id="EFR03295.1"/>
    </source>
</evidence>
<dbReference type="InParanoid" id="E4UYW5"/>
<dbReference type="HOGENOM" id="CLU_1703779_0_0_1"/>
<name>E4UYW5_ARTGP</name>
<dbReference type="AlphaFoldDB" id="E4UYW5"/>
<organism evidence="2">
    <name type="scientific">Arthroderma gypseum (strain ATCC MYA-4604 / CBS 118893)</name>
    <name type="common">Microsporum gypseum</name>
    <dbReference type="NCBI Taxonomy" id="535722"/>
    <lineage>
        <taxon>Eukaryota</taxon>
        <taxon>Fungi</taxon>
        <taxon>Dikarya</taxon>
        <taxon>Ascomycota</taxon>
        <taxon>Pezizomycotina</taxon>
        <taxon>Eurotiomycetes</taxon>
        <taxon>Eurotiomycetidae</taxon>
        <taxon>Onygenales</taxon>
        <taxon>Arthrodermataceae</taxon>
        <taxon>Nannizzia</taxon>
    </lineage>
</organism>
<dbReference type="GeneID" id="10027004"/>
<evidence type="ECO:0000313" key="2">
    <source>
        <dbReference type="Proteomes" id="UP000002669"/>
    </source>
</evidence>
<dbReference type="RefSeq" id="XP_003171749.1">
    <property type="nucleotide sequence ID" value="XM_003171701.1"/>
</dbReference>
<gene>
    <name evidence="1" type="ORF">MGYG_06296</name>
</gene>
<reference evidence="2" key="1">
    <citation type="journal article" date="2012" name="MBio">
        <title>Comparative genome analysis of Trichophyton rubrum and related dermatophytes reveals candidate genes involved in infection.</title>
        <authorList>
            <person name="Martinez D.A."/>
            <person name="Oliver B.G."/>
            <person name="Graeser Y."/>
            <person name="Goldberg J.M."/>
            <person name="Li W."/>
            <person name="Martinez-Rossi N.M."/>
            <person name="Monod M."/>
            <person name="Shelest E."/>
            <person name="Barton R.C."/>
            <person name="Birch E."/>
            <person name="Brakhage A.A."/>
            <person name="Chen Z."/>
            <person name="Gurr S.J."/>
            <person name="Heiman D."/>
            <person name="Heitman J."/>
            <person name="Kosti I."/>
            <person name="Rossi A."/>
            <person name="Saif S."/>
            <person name="Samalova M."/>
            <person name="Saunders C.W."/>
            <person name="Shea T."/>
            <person name="Summerbell R.C."/>
            <person name="Xu J."/>
            <person name="Young S."/>
            <person name="Zeng Q."/>
            <person name="Birren B.W."/>
            <person name="Cuomo C.A."/>
            <person name="White T.C."/>
        </authorList>
    </citation>
    <scope>NUCLEOTIDE SEQUENCE [LARGE SCALE GENOMIC DNA]</scope>
    <source>
        <strain evidence="2">ATCC MYA-4604 / CBS 118893</strain>
    </source>
</reference>
<dbReference type="Proteomes" id="UP000002669">
    <property type="component" value="Unassembled WGS sequence"/>
</dbReference>
<dbReference type="EMBL" id="DS989826">
    <property type="protein sequence ID" value="EFR03295.1"/>
    <property type="molecule type" value="Genomic_DNA"/>
</dbReference>
<sequence>MGTRPGPISNAVGVDWKPGIHEVQTKQRAPDGLGIRARPEEMRYLLFGHVVIAGIRCPQAGIAYTNIYPLAHGQNPPMRRMVNAHPGRVEAVRVPVFLLTPPSDFSAEFSSGYYVGRICLAKCNACTARERYDGGYGRWNISDTTTYGSLRSIP</sequence>
<protein>
    <submittedName>
        <fullName evidence="1">Uncharacterized protein</fullName>
    </submittedName>
</protein>
<dbReference type="VEuPathDB" id="FungiDB:MGYG_06296"/>
<proteinExistence type="predicted"/>
<keyword evidence="2" id="KW-1185">Reference proteome</keyword>